<dbReference type="Gene3D" id="3.30.420.10">
    <property type="entry name" value="Ribonuclease H-like superfamily/Ribonuclease H"/>
    <property type="match status" value="1"/>
</dbReference>
<protein>
    <recommendedName>
        <fullName evidence="1">DUF4817 domain-containing protein</fullName>
    </recommendedName>
</protein>
<gene>
    <name evidence="2" type="ORF">EDS130_LOCUS42203</name>
</gene>
<name>A0A815SW85_ADIRI</name>
<organism evidence="2 3">
    <name type="scientific">Adineta ricciae</name>
    <name type="common">Rotifer</name>
    <dbReference type="NCBI Taxonomy" id="249248"/>
    <lineage>
        <taxon>Eukaryota</taxon>
        <taxon>Metazoa</taxon>
        <taxon>Spiralia</taxon>
        <taxon>Gnathifera</taxon>
        <taxon>Rotifera</taxon>
        <taxon>Eurotatoria</taxon>
        <taxon>Bdelloidea</taxon>
        <taxon>Adinetida</taxon>
        <taxon>Adinetidae</taxon>
        <taxon>Adineta</taxon>
    </lineage>
</organism>
<evidence type="ECO:0000313" key="3">
    <source>
        <dbReference type="Proteomes" id="UP000663852"/>
    </source>
</evidence>
<sequence length="383" mass="44863">MNANHINLLSSIPLVIFIYRICLRVFCVFSMSRSLTNEQRIFLVKQWWKAGNTRVVNEAFQAEFPDTKIPARQAIYQLAKKFDETGSFEDAPRSGRPRTVRTEENMERVSETFLLNPQTSKKRASIDLGISRRSLGRLMQDLNLKLYKPRLLQALNEDDPDRRMEFCEWVLDSFEEDSTVLDRILWTDEAIFKINGRVNRHNCVYWNDTNPHLVIEQELHVPQVIVWGGIWSNGVVGPYFFEGNVRSQKYFQMLKDNIIPQLEEHPSFQTMIWQQDGAPPHYGQIVRDYLDDTFLHWIGHRGTVEWPPRSPDLTPCDFSLWGILKDRAYAQNPCNINHLKSLIEQEFISINVDIELCQKISRSVADRCQMCINTEGKQFEHLR</sequence>
<dbReference type="PANTHER" id="PTHR47326">
    <property type="entry name" value="TRANSPOSABLE ELEMENT TC3 TRANSPOSASE-LIKE PROTEIN"/>
    <property type="match status" value="1"/>
</dbReference>
<feature type="domain" description="DUF4817" evidence="1">
    <location>
        <begin position="36"/>
        <end position="88"/>
    </location>
</feature>
<dbReference type="EMBL" id="CAJNOJ010000600">
    <property type="protein sequence ID" value="CAF1494071.1"/>
    <property type="molecule type" value="Genomic_DNA"/>
</dbReference>
<dbReference type="InterPro" id="IPR032135">
    <property type="entry name" value="DUF4817"/>
</dbReference>
<reference evidence="2" key="1">
    <citation type="submission" date="2021-02" db="EMBL/GenBank/DDBJ databases">
        <authorList>
            <person name="Nowell W R."/>
        </authorList>
    </citation>
    <scope>NUCLEOTIDE SEQUENCE</scope>
</reference>
<proteinExistence type="predicted"/>
<dbReference type="PANTHER" id="PTHR47326:SF1">
    <property type="entry name" value="HTH PSQ-TYPE DOMAIN-CONTAINING PROTEIN"/>
    <property type="match status" value="1"/>
</dbReference>
<comment type="caution">
    <text evidence="2">The sequence shown here is derived from an EMBL/GenBank/DDBJ whole genome shotgun (WGS) entry which is preliminary data.</text>
</comment>
<dbReference type="InterPro" id="IPR036397">
    <property type="entry name" value="RNaseH_sf"/>
</dbReference>
<evidence type="ECO:0000259" key="1">
    <source>
        <dbReference type="Pfam" id="PF16087"/>
    </source>
</evidence>
<evidence type="ECO:0000313" key="2">
    <source>
        <dbReference type="EMBL" id="CAF1494071.1"/>
    </source>
</evidence>
<dbReference type="Proteomes" id="UP000663852">
    <property type="component" value="Unassembled WGS sequence"/>
</dbReference>
<dbReference type="AlphaFoldDB" id="A0A815SW85"/>
<dbReference type="Pfam" id="PF16087">
    <property type="entry name" value="DUF4817"/>
    <property type="match status" value="1"/>
</dbReference>
<dbReference type="GO" id="GO:0003676">
    <property type="term" value="F:nucleic acid binding"/>
    <property type="evidence" value="ECO:0007669"/>
    <property type="project" value="InterPro"/>
</dbReference>
<dbReference type="OrthoDB" id="9986793at2759"/>
<accession>A0A815SW85</accession>